<keyword evidence="4" id="KW-0418">Kinase</keyword>
<proteinExistence type="predicted"/>
<dbReference type="Gene3D" id="3.30.200.20">
    <property type="entry name" value="Phosphorylase Kinase, domain 1"/>
    <property type="match status" value="1"/>
</dbReference>
<evidence type="ECO:0000256" key="6">
    <source>
        <dbReference type="SAM" id="Phobius"/>
    </source>
</evidence>
<dbReference type="SUPFAM" id="SSF56112">
    <property type="entry name" value="Protein kinase-like (PK-like)"/>
    <property type="match status" value="1"/>
</dbReference>
<evidence type="ECO:0000313" key="9">
    <source>
        <dbReference type="EMBL" id="MPA54759.1"/>
    </source>
</evidence>
<dbReference type="GO" id="GO:0005524">
    <property type="term" value="F:ATP binding"/>
    <property type="evidence" value="ECO:0007669"/>
    <property type="project" value="UniProtKB-KW"/>
</dbReference>
<keyword evidence="6" id="KW-0472">Membrane</keyword>
<evidence type="ECO:0000256" key="5">
    <source>
        <dbReference type="ARBA" id="ARBA00022840"/>
    </source>
</evidence>
<evidence type="ECO:0000256" key="3">
    <source>
        <dbReference type="ARBA" id="ARBA00022741"/>
    </source>
</evidence>
<accession>A0A5B7ADH6</accession>
<dbReference type="AlphaFoldDB" id="A0A5B7ADH6"/>
<keyword evidence="1" id="KW-0723">Serine/threonine-protein kinase</keyword>
<dbReference type="InterPro" id="IPR011009">
    <property type="entry name" value="Kinase-like_dom_sf"/>
</dbReference>
<evidence type="ECO:0000256" key="1">
    <source>
        <dbReference type="ARBA" id="ARBA00022527"/>
    </source>
</evidence>
<evidence type="ECO:0000256" key="2">
    <source>
        <dbReference type="ARBA" id="ARBA00022679"/>
    </source>
</evidence>
<dbReference type="GO" id="GO:0004674">
    <property type="term" value="F:protein serine/threonine kinase activity"/>
    <property type="evidence" value="ECO:0007669"/>
    <property type="project" value="UniProtKB-KW"/>
</dbReference>
<evidence type="ECO:0000313" key="8">
    <source>
        <dbReference type="EMBL" id="MPA54750.1"/>
    </source>
</evidence>
<dbReference type="EMBL" id="GHES01024200">
    <property type="protein sequence ID" value="MPA54759.1"/>
    <property type="molecule type" value="Transcribed_RNA"/>
</dbReference>
<evidence type="ECO:0000259" key="7">
    <source>
        <dbReference type="Pfam" id="PF07714"/>
    </source>
</evidence>
<reference evidence="9" key="1">
    <citation type="submission" date="2019-08" db="EMBL/GenBank/DDBJ databases">
        <title>Reference gene set and small RNA set construction with multiple tissues from Davidia involucrata Baill.</title>
        <authorList>
            <person name="Yang H."/>
            <person name="Zhou C."/>
            <person name="Li G."/>
            <person name="Wang J."/>
            <person name="Gao P."/>
            <person name="Wang M."/>
            <person name="Wang R."/>
            <person name="Zhao Y."/>
        </authorList>
    </citation>
    <scope>NUCLEOTIDE SEQUENCE</scope>
    <source>
        <tissue evidence="9">Mixed with DoveR01_LX</tissue>
    </source>
</reference>
<keyword evidence="6" id="KW-1133">Transmembrane helix</keyword>
<sequence>MFQGKLVNGQEIAMKRLFRSSSQGLEKFKNEVILISKLQHRNLVTLSRCRIQEHERILICEYLPNKSLDSFLFGLSLSYIFSSILFLVYLFITNSMKCIYVCSNYVTDATKRAFLDWKLRVCIIEGIAQAFYTSTSTQG</sequence>
<keyword evidence="6" id="KW-0812">Transmembrane</keyword>
<dbReference type="PANTHER" id="PTHR27002">
    <property type="entry name" value="RECEPTOR-LIKE SERINE/THREONINE-PROTEIN KINASE SD1-8"/>
    <property type="match status" value="1"/>
</dbReference>
<organism evidence="9">
    <name type="scientific">Davidia involucrata</name>
    <name type="common">Dove tree</name>
    <dbReference type="NCBI Taxonomy" id="16924"/>
    <lineage>
        <taxon>Eukaryota</taxon>
        <taxon>Viridiplantae</taxon>
        <taxon>Streptophyta</taxon>
        <taxon>Embryophyta</taxon>
        <taxon>Tracheophyta</taxon>
        <taxon>Spermatophyta</taxon>
        <taxon>Magnoliopsida</taxon>
        <taxon>eudicotyledons</taxon>
        <taxon>Gunneridae</taxon>
        <taxon>Pentapetalae</taxon>
        <taxon>asterids</taxon>
        <taxon>Cornales</taxon>
        <taxon>Nyssaceae</taxon>
        <taxon>Davidia</taxon>
    </lineage>
</organism>
<evidence type="ECO:0000256" key="4">
    <source>
        <dbReference type="ARBA" id="ARBA00022777"/>
    </source>
</evidence>
<protein>
    <recommendedName>
        <fullName evidence="7">Serine-threonine/tyrosine-protein kinase catalytic domain-containing protein</fullName>
    </recommendedName>
</protein>
<keyword evidence="5" id="KW-0067">ATP-binding</keyword>
<dbReference type="PANTHER" id="PTHR27002:SF925">
    <property type="entry name" value="RECEPTOR-LIKE SERINE_THREONINE-PROTEIN KINASE"/>
    <property type="match status" value="1"/>
</dbReference>
<gene>
    <name evidence="8" type="ORF">Din_024191</name>
    <name evidence="9" type="ORF">Din_024200</name>
</gene>
<feature type="domain" description="Serine-threonine/tyrosine-protein kinase catalytic" evidence="7">
    <location>
        <begin position="8"/>
        <end position="73"/>
    </location>
</feature>
<dbReference type="GO" id="GO:0005886">
    <property type="term" value="C:plasma membrane"/>
    <property type="evidence" value="ECO:0007669"/>
    <property type="project" value="TreeGrafter"/>
</dbReference>
<keyword evidence="2" id="KW-0808">Transferase</keyword>
<feature type="transmembrane region" description="Helical" evidence="6">
    <location>
        <begin position="71"/>
        <end position="92"/>
    </location>
</feature>
<dbReference type="InterPro" id="IPR001245">
    <property type="entry name" value="Ser-Thr/Tyr_kinase_cat_dom"/>
</dbReference>
<dbReference type="Pfam" id="PF07714">
    <property type="entry name" value="PK_Tyr_Ser-Thr"/>
    <property type="match status" value="1"/>
</dbReference>
<keyword evidence="3" id="KW-0547">Nucleotide-binding</keyword>
<name>A0A5B7ADH6_DAVIN</name>
<dbReference type="EMBL" id="GHES01024191">
    <property type="protein sequence ID" value="MPA54750.1"/>
    <property type="molecule type" value="Transcribed_RNA"/>
</dbReference>